<dbReference type="AlphaFoldDB" id="A0A1C3WTP5"/>
<gene>
    <name evidence="6" type="ORF">GA0061101_11718</name>
</gene>
<proteinExistence type="predicted"/>
<dbReference type="Proteomes" id="UP000199205">
    <property type="component" value="Unassembled WGS sequence"/>
</dbReference>
<accession>A0A1C3WTP5</accession>
<organism evidence="6 7">
    <name type="scientific">Rhizobium lusitanum</name>
    <dbReference type="NCBI Taxonomy" id="293958"/>
    <lineage>
        <taxon>Bacteria</taxon>
        <taxon>Pseudomonadati</taxon>
        <taxon>Pseudomonadota</taxon>
        <taxon>Alphaproteobacteria</taxon>
        <taxon>Hyphomicrobiales</taxon>
        <taxon>Rhizobiaceae</taxon>
        <taxon>Rhizobium/Agrobacterium group</taxon>
        <taxon>Rhizobium</taxon>
    </lineage>
</organism>
<dbReference type="RefSeq" id="WP_051963656.1">
    <property type="nucleotide sequence ID" value="NZ_FMAF01000017.1"/>
</dbReference>
<evidence type="ECO:0000256" key="3">
    <source>
        <dbReference type="ARBA" id="ARBA00023163"/>
    </source>
</evidence>
<dbReference type="InterPro" id="IPR050109">
    <property type="entry name" value="HTH-type_TetR-like_transc_reg"/>
</dbReference>
<dbReference type="PANTHER" id="PTHR30055">
    <property type="entry name" value="HTH-TYPE TRANSCRIPTIONAL REGULATOR RUTR"/>
    <property type="match status" value="1"/>
</dbReference>
<sequence>MVQKATAGLRERQKQQRRDAIMESARTLFERLGIEECSMAMIAAAAGVSTPTVFNYFGSRDELLLAIIFQGHQKAIDHYRTHIQRQSDSLADDLCELLSDLTKRSLEIFSKSVWLYAESTAIRYPQSEFVQRYSQIDATLIRTINEMLVAHACRTRRGGRFDADALASIIYNHWLSHYQACLKDETMTLETHLARILPEIRGLLDLIFENA</sequence>
<dbReference type="OrthoDB" id="7185252at2"/>
<dbReference type="SUPFAM" id="SSF46689">
    <property type="entry name" value="Homeodomain-like"/>
    <property type="match status" value="1"/>
</dbReference>
<keyword evidence="1" id="KW-0805">Transcription regulation</keyword>
<dbReference type="Gene3D" id="1.10.357.10">
    <property type="entry name" value="Tetracycline Repressor, domain 2"/>
    <property type="match status" value="1"/>
</dbReference>
<evidence type="ECO:0000256" key="1">
    <source>
        <dbReference type="ARBA" id="ARBA00023015"/>
    </source>
</evidence>
<dbReference type="EMBL" id="FMAF01000017">
    <property type="protein sequence ID" value="SCB43285.1"/>
    <property type="molecule type" value="Genomic_DNA"/>
</dbReference>
<feature type="DNA-binding region" description="H-T-H motif" evidence="4">
    <location>
        <begin position="38"/>
        <end position="57"/>
    </location>
</feature>
<evidence type="ECO:0000313" key="6">
    <source>
        <dbReference type="EMBL" id="SCB43285.1"/>
    </source>
</evidence>
<dbReference type="PRINTS" id="PR00455">
    <property type="entry name" value="HTHTETR"/>
</dbReference>
<evidence type="ECO:0000259" key="5">
    <source>
        <dbReference type="PROSITE" id="PS50977"/>
    </source>
</evidence>
<protein>
    <submittedName>
        <fullName evidence="6">Transcriptional regulator, TetR family</fullName>
    </submittedName>
</protein>
<dbReference type="Pfam" id="PF00440">
    <property type="entry name" value="TetR_N"/>
    <property type="match status" value="1"/>
</dbReference>
<keyword evidence="2 4" id="KW-0238">DNA-binding</keyword>
<dbReference type="GO" id="GO:0003700">
    <property type="term" value="F:DNA-binding transcription factor activity"/>
    <property type="evidence" value="ECO:0007669"/>
    <property type="project" value="TreeGrafter"/>
</dbReference>
<name>A0A1C3WTP5_9HYPH</name>
<dbReference type="GO" id="GO:0000976">
    <property type="term" value="F:transcription cis-regulatory region binding"/>
    <property type="evidence" value="ECO:0007669"/>
    <property type="project" value="TreeGrafter"/>
</dbReference>
<dbReference type="InterPro" id="IPR009057">
    <property type="entry name" value="Homeodomain-like_sf"/>
</dbReference>
<reference evidence="6 7" key="1">
    <citation type="submission" date="2016-08" db="EMBL/GenBank/DDBJ databases">
        <authorList>
            <person name="Seilhamer J.J."/>
        </authorList>
    </citation>
    <scope>NUCLEOTIDE SEQUENCE [LARGE SCALE GENOMIC DNA]</scope>
    <source>
        <strain evidence="6 7">P1-7</strain>
    </source>
</reference>
<keyword evidence="3" id="KW-0804">Transcription</keyword>
<dbReference type="PANTHER" id="PTHR30055:SF234">
    <property type="entry name" value="HTH-TYPE TRANSCRIPTIONAL REGULATOR BETI"/>
    <property type="match status" value="1"/>
</dbReference>
<evidence type="ECO:0000256" key="2">
    <source>
        <dbReference type="ARBA" id="ARBA00023125"/>
    </source>
</evidence>
<feature type="domain" description="HTH tetR-type" evidence="5">
    <location>
        <begin position="15"/>
        <end position="75"/>
    </location>
</feature>
<evidence type="ECO:0000313" key="7">
    <source>
        <dbReference type="Proteomes" id="UP000199205"/>
    </source>
</evidence>
<evidence type="ECO:0000256" key="4">
    <source>
        <dbReference type="PROSITE-ProRule" id="PRU00335"/>
    </source>
</evidence>
<dbReference type="PROSITE" id="PS50977">
    <property type="entry name" value="HTH_TETR_2"/>
    <property type="match status" value="1"/>
</dbReference>
<dbReference type="InterPro" id="IPR001647">
    <property type="entry name" value="HTH_TetR"/>
</dbReference>